<proteinExistence type="inferred from homology"/>
<dbReference type="GO" id="GO:0016491">
    <property type="term" value="F:oxidoreductase activity"/>
    <property type="evidence" value="ECO:0007669"/>
    <property type="project" value="UniProtKB-KW"/>
</dbReference>
<dbReference type="FunFam" id="3.40.50.720:FF:000084">
    <property type="entry name" value="Short-chain dehydrogenase reductase"/>
    <property type="match status" value="1"/>
</dbReference>
<dbReference type="PRINTS" id="PR00080">
    <property type="entry name" value="SDRFAMILY"/>
</dbReference>
<evidence type="ECO:0000313" key="4">
    <source>
        <dbReference type="EMBL" id="WOK99041.1"/>
    </source>
</evidence>
<comment type="similarity">
    <text evidence="1">Belongs to the short-chain dehydrogenases/reductases (SDR) family.</text>
</comment>
<dbReference type="SUPFAM" id="SSF51735">
    <property type="entry name" value="NAD(P)-binding Rossmann-fold domains"/>
    <property type="match status" value="1"/>
</dbReference>
<dbReference type="SMART" id="SM00822">
    <property type="entry name" value="PKS_KR"/>
    <property type="match status" value="1"/>
</dbReference>
<dbReference type="Gene3D" id="3.40.50.720">
    <property type="entry name" value="NAD(P)-binding Rossmann-like Domain"/>
    <property type="match status" value="1"/>
</dbReference>
<gene>
    <name evidence="4" type="ORF">Cni_G07753</name>
</gene>
<dbReference type="PRINTS" id="PR00081">
    <property type="entry name" value="GDHRDH"/>
</dbReference>
<accession>A0AAQ3K2N6</accession>
<dbReference type="InterPro" id="IPR036291">
    <property type="entry name" value="NAD(P)-bd_dom_sf"/>
</dbReference>
<sequence>MGSTSKLVSFLPRRLEGKVALITGGASGIGKATAKLFARHGARILVADVQDDEGLSLCDALGPAAASYVHCDVTNESDVERAVDSAVSLHGKLDVMFNNAGIIEPGLSFLRSEPTSTFERVMATNALGVFLGTKHAARVMAPARSGSIVMTASTASALAGLADPAYTCSKHAVVGLMRSAAAELGRFGVRVNCVSPHGVVTRMSMKALGLEDEEETERAIEATAILKGVTLKAEDIAEAALYLASDESRYVSGQNLFVDGGFTVSKSL</sequence>
<dbReference type="PANTHER" id="PTHR43180:SF30">
    <property type="entry name" value="MOMILACTONE A SYNTHASE"/>
    <property type="match status" value="1"/>
</dbReference>
<evidence type="ECO:0000256" key="1">
    <source>
        <dbReference type="ARBA" id="ARBA00006484"/>
    </source>
</evidence>
<dbReference type="Proteomes" id="UP001327560">
    <property type="component" value="Chromosome 2"/>
</dbReference>
<dbReference type="PANTHER" id="PTHR43180">
    <property type="entry name" value="3-OXOACYL-(ACYL-CARRIER-PROTEIN) REDUCTASE (AFU_ORTHOLOGUE AFUA_6G11210)"/>
    <property type="match status" value="1"/>
</dbReference>
<evidence type="ECO:0000259" key="3">
    <source>
        <dbReference type="SMART" id="SM00822"/>
    </source>
</evidence>
<dbReference type="InterPro" id="IPR057326">
    <property type="entry name" value="KR_dom"/>
</dbReference>
<feature type="domain" description="Ketoreductase" evidence="3">
    <location>
        <begin position="18"/>
        <end position="197"/>
    </location>
</feature>
<dbReference type="EMBL" id="CP136891">
    <property type="protein sequence ID" value="WOK99041.1"/>
    <property type="molecule type" value="Genomic_DNA"/>
</dbReference>
<keyword evidence="5" id="KW-1185">Reference proteome</keyword>
<protein>
    <recommendedName>
        <fullName evidence="3">Ketoreductase domain-containing protein</fullName>
    </recommendedName>
</protein>
<evidence type="ECO:0000313" key="5">
    <source>
        <dbReference type="Proteomes" id="UP001327560"/>
    </source>
</evidence>
<reference evidence="4 5" key="1">
    <citation type="submission" date="2023-10" db="EMBL/GenBank/DDBJ databases">
        <title>Chromosome-scale genome assembly provides insights into flower coloration mechanisms of Canna indica.</title>
        <authorList>
            <person name="Li C."/>
        </authorList>
    </citation>
    <scope>NUCLEOTIDE SEQUENCE [LARGE SCALE GENOMIC DNA]</scope>
    <source>
        <tissue evidence="4">Flower</tissue>
    </source>
</reference>
<dbReference type="AlphaFoldDB" id="A0AAQ3K2N6"/>
<keyword evidence="2" id="KW-0560">Oxidoreductase</keyword>
<dbReference type="PROSITE" id="PS00061">
    <property type="entry name" value="ADH_SHORT"/>
    <property type="match status" value="1"/>
</dbReference>
<evidence type="ECO:0000256" key="2">
    <source>
        <dbReference type="ARBA" id="ARBA00023002"/>
    </source>
</evidence>
<organism evidence="4 5">
    <name type="scientific">Canna indica</name>
    <name type="common">Indian-shot</name>
    <dbReference type="NCBI Taxonomy" id="4628"/>
    <lineage>
        <taxon>Eukaryota</taxon>
        <taxon>Viridiplantae</taxon>
        <taxon>Streptophyta</taxon>
        <taxon>Embryophyta</taxon>
        <taxon>Tracheophyta</taxon>
        <taxon>Spermatophyta</taxon>
        <taxon>Magnoliopsida</taxon>
        <taxon>Liliopsida</taxon>
        <taxon>Zingiberales</taxon>
        <taxon>Cannaceae</taxon>
        <taxon>Canna</taxon>
    </lineage>
</organism>
<dbReference type="InterPro" id="IPR020904">
    <property type="entry name" value="Sc_DH/Rdtase_CS"/>
</dbReference>
<dbReference type="Pfam" id="PF13561">
    <property type="entry name" value="adh_short_C2"/>
    <property type="match status" value="1"/>
</dbReference>
<dbReference type="InterPro" id="IPR002347">
    <property type="entry name" value="SDR_fam"/>
</dbReference>
<name>A0AAQ3K2N6_9LILI</name>